<accession>A0AAV4DHW0</accession>
<evidence type="ECO:0000256" key="2">
    <source>
        <dbReference type="ARBA" id="ARBA00020517"/>
    </source>
</evidence>
<feature type="domain" description="NTR" evidence="12">
    <location>
        <begin position="50"/>
        <end position="173"/>
    </location>
</feature>
<dbReference type="GO" id="GO:0030154">
    <property type="term" value="P:cell differentiation"/>
    <property type="evidence" value="ECO:0007669"/>
    <property type="project" value="UniProtKB-KW"/>
</dbReference>
<evidence type="ECO:0000256" key="9">
    <source>
        <dbReference type="PROSITE-ProRule" id="PRU00090"/>
    </source>
</evidence>
<dbReference type="GO" id="GO:0005576">
    <property type="term" value="C:extracellular region"/>
    <property type="evidence" value="ECO:0007669"/>
    <property type="project" value="UniProtKB-SubCell"/>
</dbReference>
<evidence type="ECO:0000256" key="7">
    <source>
        <dbReference type="ARBA" id="ARBA00023157"/>
    </source>
</evidence>
<keyword evidence="3" id="KW-0217">Developmental protein</keyword>
<evidence type="ECO:0000256" key="5">
    <source>
        <dbReference type="ARBA" id="ARBA00022687"/>
    </source>
</evidence>
<keyword evidence="4" id="KW-0964">Secreted</keyword>
<comment type="subcellular location">
    <subcellularLocation>
        <location evidence="1">Secreted</location>
    </subcellularLocation>
</comment>
<dbReference type="GO" id="GO:0016055">
    <property type="term" value="P:Wnt signaling pathway"/>
    <property type="evidence" value="ECO:0007669"/>
    <property type="project" value="UniProtKB-KW"/>
</dbReference>
<dbReference type="InterPro" id="IPR008993">
    <property type="entry name" value="TIMP-like_OB-fold"/>
</dbReference>
<evidence type="ECO:0000256" key="10">
    <source>
        <dbReference type="SAM" id="MobiDB-lite"/>
    </source>
</evidence>
<evidence type="ECO:0000256" key="6">
    <source>
        <dbReference type="ARBA" id="ARBA00022782"/>
    </source>
</evidence>
<evidence type="ECO:0000313" key="13">
    <source>
        <dbReference type="EMBL" id="GFO43628.1"/>
    </source>
</evidence>
<keyword evidence="5" id="KW-0879">Wnt signaling pathway</keyword>
<dbReference type="PROSITE" id="PS50189">
    <property type="entry name" value="NTR"/>
    <property type="match status" value="1"/>
</dbReference>
<dbReference type="InterPro" id="IPR036790">
    <property type="entry name" value="Frizzled_dom_sf"/>
</dbReference>
<keyword evidence="8" id="KW-0325">Glycoprotein</keyword>
<dbReference type="EMBL" id="BLXT01007896">
    <property type="protein sequence ID" value="GFO43628.1"/>
    <property type="molecule type" value="Genomic_DNA"/>
</dbReference>
<dbReference type="Gene3D" id="2.40.50.120">
    <property type="match status" value="1"/>
</dbReference>
<keyword evidence="14" id="KW-1185">Reference proteome</keyword>
<keyword evidence="7 9" id="KW-1015">Disulfide bond</keyword>
<dbReference type="SUPFAM" id="SSF63501">
    <property type="entry name" value="Frizzled cysteine-rich domain"/>
    <property type="match status" value="1"/>
</dbReference>
<comment type="caution">
    <text evidence="13">The sequence shown here is derived from an EMBL/GenBank/DDBJ whole genome shotgun (WGS) entry which is preliminary data.</text>
</comment>
<dbReference type="Gene3D" id="1.10.2000.10">
    <property type="entry name" value="Frizzled cysteine-rich domain"/>
    <property type="match status" value="1"/>
</dbReference>
<feature type="region of interest" description="Disordered" evidence="10">
    <location>
        <begin position="180"/>
        <end position="289"/>
    </location>
</feature>
<evidence type="ECO:0000256" key="1">
    <source>
        <dbReference type="ARBA" id="ARBA00004613"/>
    </source>
</evidence>
<feature type="compositionally biased region" description="Polar residues" evidence="10">
    <location>
        <begin position="258"/>
        <end position="273"/>
    </location>
</feature>
<sequence>TLCSSVKASCETRMKAYGFDWPEMLACNKYPEDNDMCITLIHDVKRDNNCSACKHPLTYEALIDHFCRADIVMRVTVKEIRDLHGDSSLIMRKKKRFFKTKEGISKKVARELKVIIKDGATCTCDTVEATQQRYLVMGYKSDDKLMLNFAMPWDKNNKEFKKGIRAIKKKRTCEGIFQELSNNGSSLDPGARAKAAGSRRGRGGKQNRRQKGRKKGNRKNRRKGKGKGKGKGRKRRVRKGKKMRKRGKNQRKQRRGSATPTTSSKPSGQSLSITEIEDRALSNFRRASN</sequence>
<name>A0AAV4DHW0_9GAST</name>
<dbReference type="SUPFAM" id="SSF50242">
    <property type="entry name" value="TIMP-like"/>
    <property type="match status" value="1"/>
</dbReference>
<evidence type="ECO:0000259" key="12">
    <source>
        <dbReference type="PROSITE" id="PS50189"/>
    </source>
</evidence>
<feature type="non-terminal residue" evidence="13">
    <location>
        <position position="1"/>
    </location>
</feature>
<dbReference type="Pfam" id="PF01759">
    <property type="entry name" value="NTR"/>
    <property type="match status" value="1"/>
</dbReference>
<evidence type="ECO:0000256" key="4">
    <source>
        <dbReference type="ARBA" id="ARBA00022525"/>
    </source>
</evidence>
<reference evidence="13 14" key="1">
    <citation type="journal article" date="2021" name="Elife">
        <title>Chloroplast acquisition without the gene transfer in kleptoplastic sea slugs, Plakobranchus ocellatus.</title>
        <authorList>
            <person name="Maeda T."/>
            <person name="Takahashi S."/>
            <person name="Yoshida T."/>
            <person name="Shimamura S."/>
            <person name="Takaki Y."/>
            <person name="Nagai Y."/>
            <person name="Toyoda A."/>
            <person name="Suzuki Y."/>
            <person name="Arimoto A."/>
            <person name="Ishii H."/>
            <person name="Satoh N."/>
            <person name="Nishiyama T."/>
            <person name="Hasebe M."/>
            <person name="Maruyama T."/>
            <person name="Minagawa J."/>
            <person name="Obokata J."/>
            <person name="Shigenobu S."/>
        </authorList>
    </citation>
    <scope>NUCLEOTIDE SEQUENCE [LARGE SCALE GENOMIC DNA]</scope>
</reference>
<dbReference type="InterPro" id="IPR001134">
    <property type="entry name" value="Netrin_domain"/>
</dbReference>
<evidence type="ECO:0000256" key="3">
    <source>
        <dbReference type="ARBA" id="ARBA00022473"/>
    </source>
</evidence>
<dbReference type="AlphaFoldDB" id="A0AAV4DHW0"/>
<dbReference type="InterPro" id="IPR018933">
    <property type="entry name" value="Netrin_module_non-TIMP"/>
</dbReference>
<evidence type="ECO:0000259" key="11">
    <source>
        <dbReference type="PROSITE" id="PS50038"/>
    </source>
</evidence>
<organism evidence="13 14">
    <name type="scientific">Plakobranchus ocellatus</name>
    <dbReference type="NCBI Taxonomy" id="259542"/>
    <lineage>
        <taxon>Eukaryota</taxon>
        <taxon>Metazoa</taxon>
        <taxon>Spiralia</taxon>
        <taxon>Lophotrochozoa</taxon>
        <taxon>Mollusca</taxon>
        <taxon>Gastropoda</taxon>
        <taxon>Heterobranchia</taxon>
        <taxon>Euthyneura</taxon>
        <taxon>Panpulmonata</taxon>
        <taxon>Sacoglossa</taxon>
        <taxon>Placobranchoidea</taxon>
        <taxon>Plakobranchidae</taxon>
        <taxon>Plakobranchus</taxon>
    </lineage>
</organism>
<keyword evidence="6" id="KW-0221">Differentiation</keyword>
<dbReference type="GO" id="GO:2000026">
    <property type="term" value="P:regulation of multicellular organismal development"/>
    <property type="evidence" value="ECO:0007669"/>
    <property type="project" value="UniProtKB-ARBA"/>
</dbReference>
<dbReference type="PROSITE" id="PS50038">
    <property type="entry name" value="FZ"/>
    <property type="match status" value="1"/>
</dbReference>
<feature type="disulfide bond" evidence="9">
    <location>
        <begin position="3"/>
        <end position="27"/>
    </location>
</feature>
<evidence type="ECO:0000256" key="8">
    <source>
        <dbReference type="ARBA" id="ARBA00023180"/>
    </source>
</evidence>
<gene>
    <name evidence="13" type="ORF">PoB_007013300</name>
</gene>
<evidence type="ECO:0000313" key="14">
    <source>
        <dbReference type="Proteomes" id="UP000735302"/>
    </source>
</evidence>
<dbReference type="Proteomes" id="UP000735302">
    <property type="component" value="Unassembled WGS sequence"/>
</dbReference>
<proteinExistence type="predicted"/>
<protein>
    <recommendedName>
        <fullName evidence="2">Secreted frizzled-related protein 1</fullName>
    </recommendedName>
</protein>
<feature type="compositionally biased region" description="Basic residues" evidence="10">
    <location>
        <begin position="197"/>
        <end position="255"/>
    </location>
</feature>
<dbReference type="FunFam" id="2.40.50.120:FF:000003">
    <property type="entry name" value="Secreted frizzled-related protein 1"/>
    <property type="match status" value="1"/>
</dbReference>
<comment type="caution">
    <text evidence="9">Lacks conserved residue(s) required for the propagation of feature annotation.</text>
</comment>
<dbReference type="InterPro" id="IPR020067">
    <property type="entry name" value="Frizzled_dom"/>
</dbReference>
<feature type="domain" description="FZ" evidence="11">
    <location>
        <begin position="1"/>
        <end position="40"/>
    </location>
</feature>